<feature type="transmembrane region" description="Helical" evidence="1">
    <location>
        <begin position="220"/>
        <end position="238"/>
    </location>
</feature>
<feature type="transmembrane region" description="Helical" evidence="1">
    <location>
        <begin position="12"/>
        <end position="36"/>
    </location>
</feature>
<gene>
    <name evidence="2" type="ORF">C7377_0794</name>
</gene>
<dbReference type="Proteomes" id="UP000251835">
    <property type="component" value="Unassembled WGS sequence"/>
</dbReference>
<keyword evidence="3" id="KW-1185">Reference proteome</keyword>
<keyword evidence="1" id="KW-0472">Membrane</keyword>
<dbReference type="OrthoDB" id="9794512at2"/>
<comment type="caution">
    <text evidence="2">The sequence shown here is derived from an EMBL/GenBank/DDBJ whole genome shotgun (WGS) entry which is preliminary data.</text>
</comment>
<feature type="transmembrane region" description="Helical" evidence="1">
    <location>
        <begin position="131"/>
        <end position="153"/>
    </location>
</feature>
<evidence type="ECO:0000313" key="3">
    <source>
        <dbReference type="Proteomes" id="UP000251835"/>
    </source>
</evidence>
<name>A0A7L4URS7_BALHA</name>
<keyword evidence="1" id="KW-0812">Transmembrane</keyword>
<reference evidence="2 3" key="1">
    <citation type="submission" date="2018-05" db="EMBL/GenBank/DDBJ databases">
        <title>Genomic Encyclopedia of Type Strains, Phase IV (KMG-IV): sequencing the most valuable type-strain genomes for metagenomic binning, comparative biology and taxonomic classification.</title>
        <authorList>
            <person name="Goeker M."/>
        </authorList>
    </citation>
    <scope>NUCLEOTIDE SEQUENCE [LARGE SCALE GENOMIC DNA]</scope>
    <source>
        <strain evidence="2 3">DSM 28579</strain>
    </source>
</reference>
<feature type="transmembrane region" description="Helical" evidence="1">
    <location>
        <begin position="56"/>
        <end position="73"/>
    </location>
</feature>
<proteinExistence type="predicted"/>
<feature type="transmembrane region" description="Helical" evidence="1">
    <location>
        <begin position="100"/>
        <end position="125"/>
    </location>
</feature>
<evidence type="ECO:0000313" key="2">
    <source>
        <dbReference type="EMBL" id="PVX52476.1"/>
    </source>
</evidence>
<dbReference type="AlphaFoldDB" id="A0A7L4URS7"/>
<evidence type="ECO:0000256" key="1">
    <source>
        <dbReference type="SAM" id="Phobius"/>
    </source>
</evidence>
<protein>
    <submittedName>
        <fullName evidence="2">Protein involved in gliding motility GldF</fullName>
    </submittedName>
</protein>
<organism evidence="2 3">
    <name type="scientific">Balneicella halophila</name>
    <dbReference type="NCBI Taxonomy" id="1537566"/>
    <lineage>
        <taxon>Bacteria</taxon>
        <taxon>Pseudomonadati</taxon>
        <taxon>Bacteroidota</taxon>
        <taxon>Bacteroidia</taxon>
        <taxon>Bacteroidales</taxon>
        <taxon>Balneicellaceae</taxon>
        <taxon>Balneicella</taxon>
    </lineage>
</organism>
<sequence>MFQIFRKEIALYFGSPMAYIVVAIFLLASALLLWVFPGYQNILDTEFANLDGLFTNAPWLFLWLIPALCMHLFSETYRTKKSLLLFTRPLSTWDIIMGKYWAGFVVILFALIPTFIFAISIYLLANPAGNVDLGAIGGSYIGLLFLASIYLSISLFTSSISNNQLIAFLLGVILCAFIYTGWTYLASIFTKQSLQNTLISLSIEEHYYSISRGVIDTRDLVYFILITVFFLMLTQIVITKKR</sequence>
<dbReference type="RefSeq" id="WP_133241456.1">
    <property type="nucleotide sequence ID" value="NZ_QENZ01000003.1"/>
</dbReference>
<feature type="transmembrane region" description="Helical" evidence="1">
    <location>
        <begin position="165"/>
        <end position="185"/>
    </location>
</feature>
<keyword evidence="1" id="KW-1133">Transmembrane helix</keyword>
<accession>A0A7L4URS7</accession>
<dbReference type="EMBL" id="QENZ01000003">
    <property type="protein sequence ID" value="PVX52476.1"/>
    <property type="molecule type" value="Genomic_DNA"/>
</dbReference>